<feature type="region of interest" description="Disordered" evidence="1">
    <location>
        <begin position="74"/>
        <end position="93"/>
    </location>
</feature>
<dbReference type="PANTHER" id="PTHR14523">
    <property type="entry name" value="UNCHARACTERIZED PROTEIN C17ORF53 HOMOLOG"/>
    <property type="match status" value="1"/>
</dbReference>
<dbReference type="InterPro" id="IPR028045">
    <property type="entry name" value="HROB"/>
</dbReference>
<reference evidence="3 5" key="1">
    <citation type="journal article" date="2005" name="Nature">
        <title>Genome sequence, comparative analysis and haplotype structure of the domestic dog.</title>
        <authorList>
            <consortium name="Broad Sequencing Platform"/>
            <person name="Lindblad-Toh K."/>
            <person name="Wade C.M."/>
            <person name="Mikkelsen T.S."/>
            <person name="Karlsson E.K."/>
            <person name="Jaffe D.B."/>
            <person name="Kamal M."/>
            <person name="Clamp M."/>
            <person name="Chang J.L."/>
            <person name="Kulbokas E.J. III"/>
            <person name="Zody M.C."/>
            <person name="Mauceli E."/>
            <person name="Xie X."/>
            <person name="Breen M."/>
            <person name="Wayne R.K."/>
            <person name="Ostrander E.A."/>
            <person name="Ponting C.P."/>
            <person name="Galibert F."/>
            <person name="Smith D.R."/>
            <person name="DeJong P.J."/>
            <person name="Kirkness E."/>
            <person name="Alvarez P."/>
            <person name="Biagi T."/>
            <person name="Brockman W."/>
            <person name="Butler J."/>
            <person name="Chin C.W."/>
            <person name="Cook A."/>
            <person name="Cuff J."/>
            <person name="Daly M.J."/>
            <person name="DeCaprio D."/>
            <person name="Gnerre S."/>
            <person name="Grabherr M."/>
            <person name="Kellis M."/>
            <person name="Kleber M."/>
            <person name="Bardeleben C."/>
            <person name="Goodstadt L."/>
            <person name="Heger A."/>
            <person name="Hitte C."/>
            <person name="Kim L."/>
            <person name="Koepfli K.P."/>
            <person name="Parker H.G."/>
            <person name="Pollinger J.P."/>
            <person name="Searle S.M."/>
            <person name="Sutter N.B."/>
            <person name="Thomas R."/>
            <person name="Webber C."/>
            <person name="Baldwin J."/>
            <person name="Abebe A."/>
            <person name="Abouelleil A."/>
            <person name="Aftuck L."/>
            <person name="Ait-Zahra M."/>
            <person name="Aldredge T."/>
            <person name="Allen N."/>
            <person name="An P."/>
            <person name="Anderson S."/>
            <person name="Antoine C."/>
            <person name="Arachchi H."/>
            <person name="Aslam A."/>
            <person name="Ayotte L."/>
            <person name="Bachantsang P."/>
            <person name="Barry A."/>
            <person name="Bayul T."/>
            <person name="Benamara M."/>
            <person name="Berlin A."/>
            <person name="Bessette D."/>
            <person name="Blitshteyn B."/>
            <person name="Bloom T."/>
            <person name="Blye J."/>
            <person name="Boguslavskiy L."/>
            <person name="Bonnet C."/>
            <person name="Boukhgalter B."/>
            <person name="Brown A."/>
            <person name="Cahill P."/>
            <person name="Calixte N."/>
            <person name="Camarata J."/>
            <person name="Cheshatsang Y."/>
            <person name="Chu J."/>
            <person name="Citroen M."/>
            <person name="Collymore A."/>
            <person name="Cooke P."/>
            <person name="Dawoe T."/>
            <person name="Daza R."/>
            <person name="Decktor K."/>
            <person name="DeGray S."/>
            <person name="Dhargay N."/>
            <person name="Dooley K."/>
            <person name="Dooley K."/>
            <person name="Dorje P."/>
            <person name="Dorjee K."/>
            <person name="Dorris L."/>
            <person name="Duffey N."/>
            <person name="Dupes A."/>
            <person name="Egbiremolen O."/>
            <person name="Elong R."/>
            <person name="Falk J."/>
            <person name="Farina A."/>
            <person name="Faro S."/>
            <person name="Ferguson D."/>
            <person name="Ferreira P."/>
            <person name="Fisher S."/>
            <person name="FitzGerald M."/>
            <person name="Foley K."/>
            <person name="Foley C."/>
            <person name="Franke A."/>
            <person name="Friedrich D."/>
            <person name="Gage D."/>
            <person name="Garber M."/>
            <person name="Gearin G."/>
            <person name="Giannoukos G."/>
            <person name="Goode T."/>
            <person name="Goyette A."/>
            <person name="Graham J."/>
            <person name="Grandbois E."/>
            <person name="Gyaltsen K."/>
            <person name="Hafez N."/>
            <person name="Hagopian D."/>
            <person name="Hagos B."/>
            <person name="Hall J."/>
            <person name="Healy C."/>
            <person name="Hegarty R."/>
            <person name="Honan T."/>
            <person name="Horn A."/>
            <person name="Houde N."/>
            <person name="Hughes L."/>
            <person name="Hunnicutt L."/>
            <person name="Husby M."/>
            <person name="Jester B."/>
            <person name="Jones C."/>
            <person name="Kamat A."/>
            <person name="Kanga B."/>
            <person name="Kells C."/>
            <person name="Khazanovich D."/>
            <person name="Kieu A.C."/>
            <person name="Kisner P."/>
            <person name="Kumar M."/>
            <person name="Lance K."/>
            <person name="Landers T."/>
            <person name="Lara M."/>
            <person name="Lee W."/>
            <person name="Leger J.P."/>
            <person name="Lennon N."/>
            <person name="Leuper L."/>
            <person name="LeVine S."/>
            <person name="Liu J."/>
            <person name="Liu X."/>
            <person name="Lokyitsang Y."/>
            <person name="Lokyitsang T."/>
            <person name="Lui A."/>
            <person name="Macdonald J."/>
            <person name="Major J."/>
            <person name="Marabella R."/>
            <person name="Maru K."/>
            <person name="Matthews C."/>
            <person name="McDonough S."/>
            <person name="Mehta T."/>
            <person name="Meldrim J."/>
            <person name="Melnikov A."/>
            <person name="Meneus L."/>
            <person name="Mihalev A."/>
            <person name="Mihova T."/>
            <person name="Miller K."/>
            <person name="Mittelman R."/>
            <person name="Mlenga V."/>
            <person name="Mulrain L."/>
            <person name="Munson G."/>
            <person name="Navidi A."/>
            <person name="Naylor J."/>
            <person name="Nguyen T."/>
            <person name="Nguyen N."/>
            <person name="Nguyen C."/>
            <person name="Nguyen T."/>
            <person name="Nicol R."/>
            <person name="Norbu N."/>
            <person name="Norbu C."/>
            <person name="Novod N."/>
            <person name="Nyima T."/>
            <person name="Olandt P."/>
            <person name="O'Neill B."/>
            <person name="O'Neill K."/>
            <person name="Osman S."/>
            <person name="Oyono L."/>
            <person name="Patti C."/>
            <person name="Perrin D."/>
            <person name="Phunkhang P."/>
            <person name="Pierre F."/>
            <person name="Priest M."/>
            <person name="Rachupka A."/>
            <person name="Raghuraman S."/>
            <person name="Rameau R."/>
            <person name="Ray V."/>
            <person name="Raymond C."/>
            <person name="Rege F."/>
            <person name="Rise C."/>
            <person name="Rogers J."/>
            <person name="Rogov P."/>
            <person name="Sahalie J."/>
            <person name="Settipalli S."/>
            <person name="Sharpe T."/>
            <person name="Shea T."/>
            <person name="Sheehan M."/>
            <person name="Sherpa N."/>
            <person name="Shi J."/>
            <person name="Shih D."/>
            <person name="Sloan J."/>
            <person name="Smith C."/>
            <person name="Sparrow T."/>
            <person name="Stalker J."/>
            <person name="Stange-Thomann N."/>
            <person name="Stavropoulos S."/>
            <person name="Stone C."/>
            <person name="Stone S."/>
            <person name="Sykes S."/>
            <person name="Tchuinga P."/>
            <person name="Tenzing P."/>
            <person name="Tesfaye S."/>
            <person name="Thoulutsang D."/>
            <person name="Thoulutsang Y."/>
            <person name="Topham K."/>
            <person name="Topping I."/>
            <person name="Tsamla T."/>
            <person name="Vassiliev H."/>
            <person name="Venkataraman V."/>
            <person name="Vo A."/>
            <person name="Wangchuk T."/>
            <person name="Wangdi T."/>
            <person name="Weiand M."/>
            <person name="Wilkinson J."/>
            <person name="Wilson A."/>
            <person name="Yadav S."/>
            <person name="Yang S."/>
            <person name="Yang X."/>
            <person name="Young G."/>
            <person name="Yu Q."/>
            <person name="Zainoun J."/>
            <person name="Zembek L."/>
            <person name="Zimmer A."/>
            <person name="Lander E.S."/>
        </authorList>
    </citation>
    <scope>NUCLEOTIDE SEQUENCE [LARGE SCALE GENOMIC DNA]</scope>
    <source>
        <strain evidence="3">Boxer</strain>
    </source>
</reference>
<accession>A0A8C0SVJ6</accession>
<evidence type="ECO:0000313" key="4">
    <source>
        <dbReference type="Ensembl" id="ENSCAFP00040027107.1"/>
    </source>
</evidence>
<dbReference type="Pfam" id="PF15072">
    <property type="entry name" value="HROB"/>
    <property type="match status" value="1"/>
</dbReference>
<feature type="compositionally biased region" description="Acidic residues" evidence="1">
    <location>
        <begin position="592"/>
        <end position="602"/>
    </location>
</feature>
<dbReference type="Ensembl" id="ENSCAFT00040031186.1">
    <property type="protein sequence ID" value="ENSCAFP00040027107.1"/>
    <property type="gene ID" value="ENSCAFG00040016662.1"/>
</dbReference>
<dbReference type="AlphaFoldDB" id="A0A8C0SVJ6"/>
<feature type="domain" description="Homologous recombination OB-fold protein OB-fold" evidence="2">
    <location>
        <begin position="462"/>
        <end position="545"/>
    </location>
</feature>
<dbReference type="Proteomes" id="UP000694542">
    <property type="component" value="Chromosome 9"/>
</dbReference>
<gene>
    <name evidence="4" type="primary">HROB</name>
</gene>
<evidence type="ECO:0000313" key="3">
    <source>
        <dbReference type="Ensembl" id="ENSCAFP00000021088.4"/>
    </source>
</evidence>
<proteinExistence type="predicted"/>
<feature type="compositionally biased region" description="Low complexity" evidence="1">
    <location>
        <begin position="297"/>
        <end position="306"/>
    </location>
</feature>
<evidence type="ECO:0000313" key="5">
    <source>
        <dbReference type="Proteomes" id="UP000002254"/>
    </source>
</evidence>
<feature type="region of interest" description="Disordered" evidence="1">
    <location>
        <begin position="259"/>
        <end position="329"/>
    </location>
</feature>
<evidence type="ECO:0000259" key="2">
    <source>
        <dbReference type="Pfam" id="PF15072"/>
    </source>
</evidence>
<feature type="region of interest" description="Disordered" evidence="1">
    <location>
        <begin position="550"/>
        <end position="602"/>
    </location>
</feature>
<dbReference type="Proteomes" id="UP000002254">
    <property type="component" value="Chromosome 9"/>
</dbReference>
<feature type="region of interest" description="Disordered" evidence="1">
    <location>
        <begin position="111"/>
        <end position="156"/>
    </location>
</feature>
<evidence type="ECO:0000256" key="1">
    <source>
        <dbReference type="SAM" id="MobiDB-lite"/>
    </source>
</evidence>
<organism evidence="4 6">
    <name type="scientific">Canis lupus familiaris</name>
    <name type="common">Dog</name>
    <name type="synonym">Canis familiaris</name>
    <dbReference type="NCBI Taxonomy" id="9615"/>
    <lineage>
        <taxon>Eukaryota</taxon>
        <taxon>Metazoa</taxon>
        <taxon>Chordata</taxon>
        <taxon>Craniata</taxon>
        <taxon>Vertebrata</taxon>
        <taxon>Euteleostomi</taxon>
        <taxon>Mammalia</taxon>
        <taxon>Eutheria</taxon>
        <taxon>Laurasiatheria</taxon>
        <taxon>Carnivora</taxon>
        <taxon>Caniformia</taxon>
        <taxon>Canidae</taxon>
        <taxon>Canis</taxon>
    </lineage>
</organism>
<evidence type="ECO:0000313" key="6">
    <source>
        <dbReference type="Proteomes" id="UP000694542"/>
    </source>
</evidence>
<feature type="compositionally biased region" description="Polar residues" evidence="1">
    <location>
        <begin position="74"/>
        <end position="89"/>
    </location>
</feature>
<sequence>MVMPRPGAAELPSSLQPPPHSCELRARACSLQKLFTVEEEFEDEDFLSAVEDAENQFAGSRPMNAGCLRPVSSRLQDTAQAQSSGQLPSCPTAPSEALGLSALGLHLPTSSVPRAIRSPPSIGTTPLRPVLTSSHQRRVTLTEGLKEPTRPQTSASHPLLTFESQQQVTGGFEGPEQDDFDEVLASMDLELGVHSEPTGILPTWCQEDSAVAKKARVADPSRSCPKKPMPATHMTGVMSAHNELPETVVHCRTPQLHLRSGATSNLPAPKAPGDPAQQPPWEACQKDLPLQAPQPPQSASGPIQSSLQNHFPGHSFQAPNAHLCGKSHFPGPRTPNSICSIPSRTISRSFPQSTLQPRAPASSVRCPVSTPRSPHSSLPPQAVLQSPIVTNHLVQLVTAANRTLQPPAHTKTRRFPGPAGILPHQHSGKNLEEIMVSTPQTPTHGALAKFRTEAALKQLPRNKVPSMAVMIKSLSRSTVDASVVFKDPTGEMQGTVHRLLLETRQSELKPGSVLLLKQVGVFSPSLRNHYLNVTPNNLAHVYSPDSGDGNFLKPLQPFPEDPGSISGNLHHETAKSGKGFRTAQNTEAGASPEEEFPEADDLDGLLSELPEDFFCGTSSWDCPKAGHLP</sequence>
<feature type="compositionally biased region" description="Polar residues" evidence="1">
    <location>
        <begin position="370"/>
        <end position="381"/>
    </location>
</feature>
<dbReference type="Ensembl" id="ENSCAFT00000022705.5">
    <property type="protein sequence ID" value="ENSCAFP00000021088.4"/>
    <property type="gene ID" value="ENSCAFG00000014286.5"/>
</dbReference>
<dbReference type="PANTHER" id="PTHR14523:SF1">
    <property type="entry name" value="HOMOLOGOUS RECOMBINATION OB-FOLD PROTEIN"/>
    <property type="match status" value="1"/>
</dbReference>
<dbReference type="InterPro" id="IPR058570">
    <property type="entry name" value="HROB_OB"/>
</dbReference>
<feature type="region of interest" description="Disordered" evidence="1">
    <location>
        <begin position="349"/>
        <end position="381"/>
    </location>
</feature>
<protein>
    <submittedName>
        <fullName evidence="4">Homologous recombination factor with OB-fold</fullName>
    </submittedName>
</protein>
<reference evidence="4" key="2">
    <citation type="submission" date="2018-10" db="EMBL/GenBank/DDBJ databases">
        <title>De novo assembly of a Great Dane genome.</title>
        <authorList>
            <person name="Kidd J.M."/>
            <person name="Pendleton A.L."/>
            <person name="Shen F."/>
            <person name="Emery S."/>
        </authorList>
    </citation>
    <scope>NUCLEOTIDE SEQUENCE [LARGE SCALE GENOMIC DNA]</scope>
    <source>
        <strain evidence="4">Great Dane</strain>
    </source>
</reference>
<name>A0A8C0SVJ6_CANLF</name>
<dbReference type="GO" id="GO:0000725">
    <property type="term" value="P:recombinational repair"/>
    <property type="evidence" value="ECO:0007669"/>
    <property type="project" value="InterPro"/>
</dbReference>
<reference evidence="4" key="3">
    <citation type="submission" date="2025-05" db="UniProtKB">
        <authorList>
            <consortium name="Ensembl"/>
        </authorList>
    </citation>
    <scope>IDENTIFICATION</scope>
</reference>
<dbReference type="OrthoDB" id="21443at2759"/>